<keyword evidence="2" id="KW-1185">Reference proteome</keyword>
<dbReference type="eggNOG" id="ENOG502ZB4Z">
    <property type="taxonomic scope" value="Bacteria"/>
</dbReference>
<gene>
    <name evidence="1" type="ordered locus">Mfla_2692</name>
</gene>
<protein>
    <submittedName>
        <fullName evidence="1">Uncharacterized protein</fullName>
    </submittedName>
</protein>
<reference evidence="1 2" key="1">
    <citation type="submission" date="2006-03" db="EMBL/GenBank/DDBJ databases">
        <title>Complete sequence of Methylobacillus flagellatus KT.</title>
        <authorList>
            <consortium name="US DOE Joint Genome Institute"/>
            <person name="Copeland A."/>
            <person name="Lucas S."/>
            <person name="Lapidus A."/>
            <person name="Barry K."/>
            <person name="Detter J.C."/>
            <person name="Glavina del Rio T."/>
            <person name="Hammon N."/>
            <person name="Israni S."/>
            <person name="Dalin E."/>
            <person name="Tice H."/>
            <person name="Pitluck S."/>
            <person name="Brettin T."/>
            <person name="Bruce D."/>
            <person name="Han C."/>
            <person name="Tapia R."/>
            <person name="Saunders E."/>
            <person name="Gilna P."/>
            <person name="Schmutz J."/>
            <person name="Larimer F."/>
            <person name="Land M."/>
            <person name="Kyrpides N."/>
            <person name="Anderson I."/>
            <person name="Richardson P."/>
        </authorList>
    </citation>
    <scope>NUCLEOTIDE SEQUENCE [LARGE SCALE GENOMIC DNA]</scope>
    <source>
        <strain evidence="2">KT / ATCC 51484 / DSM 6875</strain>
    </source>
</reference>
<dbReference type="OrthoDB" id="6702050at2"/>
<dbReference type="InterPro" id="IPR016893">
    <property type="entry name" value="UCP028589"/>
</dbReference>
<evidence type="ECO:0000313" key="2">
    <source>
        <dbReference type="Proteomes" id="UP000002440"/>
    </source>
</evidence>
<evidence type="ECO:0000313" key="1">
    <source>
        <dbReference type="EMBL" id="ABE50955.1"/>
    </source>
</evidence>
<sequence length="253" mass="26991">MLFSGQGSISLGKRDASGKPLGLRPVGDATLTIALATEVEEHTEKQTGQRLVNHRLSTKKTATTTIVADEWDIENLALALYGEVTRVTGGTVTAEALPNPVDAGLKYLLQHNNVSDVVITDSTTGTAKALPVSQYSVHGPGGSIVVQDKATGGPFVEPFLAAYAYGATDKVGMFTQPVPEVWLHFEGVNTADNNKPVIVDLYKVQIDPTRQLDLITDSYGTFELVGNALLDLLRPADDELGQFGSIAYPQITP</sequence>
<dbReference type="Proteomes" id="UP000002440">
    <property type="component" value="Chromosome"/>
</dbReference>
<organism evidence="1 2">
    <name type="scientific">Methylobacillus flagellatus (strain ATCC 51484 / DSM 6875 / VKM B-1610 / KT)</name>
    <dbReference type="NCBI Taxonomy" id="265072"/>
    <lineage>
        <taxon>Bacteria</taxon>
        <taxon>Pseudomonadati</taxon>
        <taxon>Pseudomonadota</taxon>
        <taxon>Betaproteobacteria</taxon>
        <taxon>Nitrosomonadales</taxon>
        <taxon>Methylophilaceae</taxon>
        <taxon>Methylobacillus</taxon>
    </lineage>
</organism>
<dbReference type="STRING" id="265072.Mfla_2692"/>
<dbReference type="EMBL" id="CP000284">
    <property type="protein sequence ID" value="ABE50955.1"/>
    <property type="molecule type" value="Genomic_DNA"/>
</dbReference>
<name>Q1GXT2_METFK</name>
<dbReference type="RefSeq" id="WP_011480908.1">
    <property type="nucleotide sequence ID" value="NC_007947.1"/>
</dbReference>
<dbReference type="AlphaFoldDB" id="Q1GXT2"/>
<dbReference type="HOGENOM" id="CLU_094952_0_0_4"/>
<proteinExistence type="predicted"/>
<dbReference type="KEGG" id="mfa:Mfla_2692"/>
<dbReference type="PIRSF" id="PIRSF028589">
    <property type="entry name" value="UCP028589"/>
    <property type="match status" value="1"/>
</dbReference>
<accession>Q1GXT2</accession>